<name>A0ABY8D1V0_9HYPH</name>
<dbReference type="PROSITE" id="PS51819">
    <property type="entry name" value="VOC"/>
    <property type="match status" value="1"/>
</dbReference>
<dbReference type="Proteomes" id="UP001235547">
    <property type="component" value="Chromosome 1"/>
</dbReference>
<dbReference type="EMBL" id="CP120371">
    <property type="protein sequence ID" value="WEX84322.1"/>
    <property type="molecule type" value="Genomic_DNA"/>
</dbReference>
<organism evidence="2 3">
    <name type="scientific">Sinorhizobium numidicum</name>
    <dbReference type="NCBI Taxonomy" id="680248"/>
    <lineage>
        <taxon>Bacteria</taxon>
        <taxon>Pseudomonadati</taxon>
        <taxon>Pseudomonadota</taxon>
        <taxon>Alphaproteobacteria</taxon>
        <taxon>Hyphomicrobiales</taxon>
        <taxon>Rhizobiaceae</taxon>
        <taxon>Sinorhizobium/Ensifer group</taxon>
        <taxon>Sinorhizobium</taxon>
    </lineage>
</organism>
<dbReference type="InterPro" id="IPR004360">
    <property type="entry name" value="Glyas_Fos-R_dOase_dom"/>
</dbReference>
<gene>
    <name evidence="2" type="ORF">PYH38_003189</name>
</gene>
<dbReference type="RefSeq" id="WP_280735243.1">
    <property type="nucleotide sequence ID" value="NZ_CP120368.1"/>
</dbReference>
<dbReference type="SUPFAM" id="SSF54593">
    <property type="entry name" value="Glyoxalase/Bleomycin resistance protein/Dihydroxybiphenyl dioxygenase"/>
    <property type="match status" value="1"/>
</dbReference>
<evidence type="ECO:0000313" key="3">
    <source>
        <dbReference type="Proteomes" id="UP001235547"/>
    </source>
</evidence>
<proteinExistence type="predicted"/>
<sequence>MLIAIDHVQLAMPEGGEAEARRFYSGLLGIPEVAKPANLAARGGCWFEHPGLKIHLGIEKQFSPARKAHPAFIVDDLFALISRLEAAGIHAKEDEPLARFVRRYVSDPFGNRIELMQSQD</sequence>
<reference evidence="2 3" key="1">
    <citation type="submission" date="2023-03" db="EMBL/GenBank/DDBJ databases">
        <authorList>
            <person name="Kaur S."/>
            <person name="Espinosa-Saiz D."/>
            <person name="Velazquez E."/>
            <person name="Menendez E."/>
            <person name="diCenzo G.C."/>
        </authorList>
    </citation>
    <scope>NUCLEOTIDE SEQUENCE [LARGE SCALE GENOMIC DNA]</scope>
    <source>
        <strain evidence="2 3">LMG 27395</strain>
    </source>
</reference>
<dbReference type="Gene3D" id="3.10.180.10">
    <property type="entry name" value="2,3-Dihydroxybiphenyl 1,2-Dioxygenase, domain 1"/>
    <property type="match status" value="1"/>
</dbReference>
<dbReference type="PANTHER" id="PTHR39175:SF1">
    <property type="entry name" value="FAMILY PROTEIN, PUTATIVE (AFU_ORTHOLOGUE AFUA_3G15060)-RELATED"/>
    <property type="match status" value="1"/>
</dbReference>
<keyword evidence="3" id="KW-1185">Reference proteome</keyword>
<dbReference type="InterPro" id="IPR037523">
    <property type="entry name" value="VOC_core"/>
</dbReference>
<evidence type="ECO:0000313" key="2">
    <source>
        <dbReference type="EMBL" id="WEX84322.1"/>
    </source>
</evidence>
<feature type="domain" description="VOC" evidence="1">
    <location>
        <begin position="4"/>
        <end position="118"/>
    </location>
</feature>
<dbReference type="PANTHER" id="PTHR39175">
    <property type="entry name" value="FAMILY PROTEIN, PUTATIVE (AFU_ORTHOLOGUE AFUA_3G15060)-RELATED"/>
    <property type="match status" value="1"/>
</dbReference>
<dbReference type="InterPro" id="IPR029068">
    <property type="entry name" value="Glyas_Bleomycin-R_OHBP_Dase"/>
</dbReference>
<accession>A0ABY8D1V0</accession>
<protein>
    <submittedName>
        <fullName evidence="2">VOC family protein</fullName>
    </submittedName>
</protein>
<evidence type="ECO:0000259" key="1">
    <source>
        <dbReference type="PROSITE" id="PS51819"/>
    </source>
</evidence>
<dbReference type="Pfam" id="PF00903">
    <property type="entry name" value="Glyoxalase"/>
    <property type="match status" value="1"/>
</dbReference>